<dbReference type="PANTHER" id="PTHR43394">
    <property type="entry name" value="ATP-DEPENDENT PERMEASE MDL1, MITOCHONDRIAL"/>
    <property type="match status" value="1"/>
</dbReference>
<dbReference type="EMBL" id="CP147982">
    <property type="protein sequence ID" value="WXK80906.1"/>
    <property type="molecule type" value="Genomic_DNA"/>
</dbReference>
<keyword evidence="2 8" id="KW-0812">Transmembrane</keyword>
<dbReference type="SMART" id="SM00382">
    <property type="entry name" value="AAA"/>
    <property type="match status" value="1"/>
</dbReference>
<keyword evidence="6 8" id="KW-0472">Membrane</keyword>
<keyword evidence="5 8" id="KW-1133">Transmembrane helix</keyword>
<feature type="domain" description="ABC transmembrane type-1" evidence="10">
    <location>
        <begin position="206"/>
        <end position="381"/>
    </location>
</feature>
<evidence type="ECO:0000313" key="11">
    <source>
        <dbReference type="EMBL" id="WXK80906.1"/>
    </source>
</evidence>
<sequence length="679" mass="72535">MSETDEPTASTDPRKEVPRQVPTPRGAVLALPPSSMPAGPASDDITDGLKEAYWSIYDGAAAQATVGQILAGLPRTVRQIGRLAWRTDRPATVAVVVLQLVSAAMSAFGLAASVAVLQQLFAQGPTPDKVRAAVPQILLVVAFLAARALLEAGVSVAQARVTPKIRTALESDFLQLTAHVRLEVVDDSDWHDDAYRANDRGLFYARQIVGQVVSLASAFLGLIGTAGVLTVLHPLLLPLLPLSVLPVGAAAVRTARARFHSFRRWNALQRRVRVFSWLLLDRDSAAELRADTAQKALLDEHRRLTTRIAEEDTRLGVSAAWLTLAGQGLGGIGAGVTYVALGAMLIAGWLPLAAGAGAVIAIQAGRTSLTQFVEVAHLVYEHALWVTDLLAFQERCRTLQPCHGRRQAPRTVAEIVLQNVGYTYPGNDTPALDGISLTLRAGETVAFVGLNGSGKSTCSRLIAGLYTPQKGSVLWDGVDAADLDTESLQQRVATVLQDPVRFPFSALANLTVSRGTLTEADPQRALAAARASGAAQVIAGLPGTWQALLSKRFRDGQELSAGQWAKIAVARGLYKDAPVLLLDEPTASMDPRAEHDVYQAVLRGKLRDDQITVLISHRLASVVDCDHIYVFDAGRITESGSHQDLMSLGGDYAQMFTLQAAGYQTEPATPVSDSRTAHS</sequence>
<evidence type="ECO:0000259" key="9">
    <source>
        <dbReference type="PROSITE" id="PS50893"/>
    </source>
</evidence>
<evidence type="ECO:0000256" key="8">
    <source>
        <dbReference type="SAM" id="Phobius"/>
    </source>
</evidence>
<feature type="transmembrane region" description="Helical" evidence="8">
    <location>
        <begin position="235"/>
        <end position="255"/>
    </location>
</feature>
<feature type="transmembrane region" description="Helical" evidence="8">
    <location>
        <begin position="338"/>
        <end position="362"/>
    </location>
</feature>
<dbReference type="InterPro" id="IPR017871">
    <property type="entry name" value="ABC_transporter-like_CS"/>
</dbReference>
<keyword evidence="3" id="KW-0547">Nucleotide-binding</keyword>
<dbReference type="InterPro" id="IPR036640">
    <property type="entry name" value="ABC1_TM_sf"/>
</dbReference>
<dbReference type="InterPro" id="IPR003439">
    <property type="entry name" value="ABC_transporter-like_ATP-bd"/>
</dbReference>
<name>A0ABZ2QWF3_9ACTN</name>
<gene>
    <name evidence="11" type="ORF">WAB15_35570</name>
</gene>
<dbReference type="Proteomes" id="UP001626628">
    <property type="component" value="Chromosome"/>
</dbReference>
<dbReference type="PANTHER" id="PTHR43394:SF1">
    <property type="entry name" value="ATP-BINDING CASSETTE SUB-FAMILY B MEMBER 10, MITOCHONDRIAL"/>
    <property type="match status" value="1"/>
</dbReference>
<keyword evidence="12" id="KW-1185">Reference proteome</keyword>
<evidence type="ECO:0000256" key="5">
    <source>
        <dbReference type="ARBA" id="ARBA00022989"/>
    </source>
</evidence>
<organism evidence="11 12">
    <name type="scientific">Streptomyces sirii</name>
    <dbReference type="NCBI Taxonomy" id="3127701"/>
    <lineage>
        <taxon>Bacteria</taxon>
        <taxon>Bacillati</taxon>
        <taxon>Actinomycetota</taxon>
        <taxon>Actinomycetes</taxon>
        <taxon>Kitasatosporales</taxon>
        <taxon>Streptomycetaceae</taxon>
        <taxon>Streptomyces</taxon>
    </lineage>
</organism>
<dbReference type="PROSITE" id="PS00211">
    <property type="entry name" value="ABC_TRANSPORTER_1"/>
    <property type="match status" value="1"/>
</dbReference>
<feature type="domain" description="ABC transporter" evidence="9">
    <location>
        <begin position="415"/>
        <end position="658"/>
    </location>
</feature>
<evidence type="ECO:0000256" key="4">
    <source>
        <dbReference type="ARBA" id="ARBA00022840"/>
    </source>
</evidence>
<dbReference type="CDD" id="cd03228">
    <property type="entry name" value="ABCC_MRP_Like"/>
    <property type="match status" value="1"/>
</dbReference>
<dbReference type="Pfam" id="PF00005">
    <property type="entry name" value="ABC_tran"/>
    <property type="match status" value="1"/>
</dbReference>
<evidence type="ECO:0000313" key="12">
    <source>
        <dbReference type="Proteomes" id="UP001626628"/>
    </source>
</evidence>
<evidence type="ECO:0000259" key="10">
    <source>
        <dbReference type="PROSITE" id="PS50929"/>
    </source>
</evidence>
<evidence type="ECO:0000256" key="2">
    <source>
        <dbReference type="ARBA" id="ARBA00022692"/>
    </source>
</evidence>
<feature type="transmembrane region" description="Helical" evidence="8">
    <location>
        <begin position="208"/>
        <end position="229"/>
    </location>
</feature>
<feature type="transmembrane region" description="Helical" evidence="8">
    <location>
        <begin position="137"/>
        <end position="157"/>
    </location>
</feature>
<dbReference type="InterPro" id="IPR011527">
    <property type="entry name" value="ABC1_TM_dom"/>
</dbReference>
<dbReference type="InterPro" id="IPR003593">
    <property type="entry name" value="AAA+_ATPase"/>
</dbReference>
<dbReference type="Gene3D" id="1.20.1560.10">
    <property type="entry name" value="ABC transporter type 1, transmembrane domain"/>
    <property type="match status" value="1"/>
</dbReference>
<dbReference type="SUPFAM" id="SSF90123">
    <property type="entry name" value="ABC transporter transmembrane region"/>
    <property type="match status" value="1"/>
</dbReference>
<dbReference type="Gene3D" id="3.40.50.300">
    <property type="entry name" value="P-loop containing nucleotide triphosphate hydrolases"/>
    <property type="match status" value="1"/>
</dbReference>
<evidence type="ECO:0000256" key="1">
    <source>
        <dbReference type="ARBA" id="ARBA00004651"/>
    </source>
</evidence>
<dbReference type="PROSITE" id="PS50929">
    <property type="entry name" value="ABC_TM1F"/>
    <property type="match status" value="1"/>
</dbReference>
<dbReference type="RefSeq" id="WP_407288807.1">
    <property type="nucleotide sequence ID" value="NZ_CP147982.1"/>
</dbReference>
<comment type="subcellular location">
    <subcellularLocation>
        <location evidence="1">Cell membrane</location>
        <topology evidence="1">Multi-pass membrane protein</topology>
    </subcellularLocation>
</comment>
<evidence type="ECO:0000256" key="7">
    <source>
        <dbReference type="SAM" id="MobiDB-lite"/>
    </source>
</evidence>
<evidence type="ECO:0000256" key="3">
    <source>
        <dbReference type="ARBA" id="ARBA00022741"/>
    </source>
</evidence>
<protein>
    <submittedName>
        <fullName evidence="11">ATP-binding cassette domain-containing protein</fullName>
    </submittedName>
</protein>
<dbReference type="GO" id="GO:0005524">
    <property type="term" value="F:ATP binding"/>
    <property type="evidence" value="ECO:0007669"/>
    <property type="project" value="UniProtKB-KW"/>
</dbReference>
<proteinExistence type="predicted"/>
<keyword evidence="4 11" id="KW-0067">ATP-binding</keyword>
<feature type="region of interest" description="Disordered" evidence="7">
    <location>
        <begin position="1"/>
        <end position="43"/>
    </location>
</feature>
<dbReference type="SUPFAM" id="SSF52540">
    <property type="entry name" value="P-loop containing nucleoside triphosphate hydrolases"/>
    <property type="match status" value="1"/>
</dbReference>
<dbReference type="InterPro" id="IPR027417">
    <property type="entry name" value="P-loop_NTPase"/>
</dbReference>
<dbReference type="InterPro" id="IPR039421">
    <property type="entry name" value="Type_1_exporter"/>
</dbReference>
<evidence type="ECO:0000256" key="6">
    <source>
        <dbReference type="ARBA" id="ARBA00023136"/>
    </source>
</evidence>
<accession>A0ABZ2QWF3</accession>
<feature type="transmembrane region" description="Helical" evidence="8">
    <location>
        <begin position="91"/>
        <end position="117"/>
    </location>
</feature>
<dbReference type="PROSITE" id="PS50893">
    <property type="entry name" value="ABC_TRANSPORTER_2"/>
    <property type="match status" value="1"/>
</dbReference>
<reference evidence="11 12" key="1">
    <citation type="submission" date="2024-03" db="EMBL/GenBank/DDBJ databases">
        <title>The complete genome of Streptomyces sirii sp.nov.</title>
        <authorList>
            <person name="Zakalyukina Y.V."/>
            <person name="Belik A.R."/>
            <person name="Biryukov M.V."/>
            <person name="Baturina O.A."/>
            <person name="Kabilov M.R."/>
        </authorList>
    </citation>
    <scope>NUCLEOTIDE SEQUENCE [LARGE SCALE GENOMIC DNA]</scope>
    <source>
        <strain evidence="11 12">BP-8</strain>
    </source>
</reference>